<dbReference type="Proteomes" id="UP001217089">
    <property type="component" value="Unassembled WGS sequence"/>
</dbReference>
<protein>
    <recommendedName>
        <fullName evidence="1">DUF547 domain-containing protein</fullName>
    </recommendedName>
</protein>
<accession>A0ABQ9E7Y0</accession>
<comment type="caution">
    <text evidence="2">The sequence shown here is derived from an EMBL/GenBank/DDBJ whole genome shotgun (WGS) entry which is preliminary data.</text>
</comment>
<organism evidence="2 3">
    <name type="scientific">Tegillarca granosa</name>
    <name type="common">Malaysian cockle</name>
    <name type="synonym">Anadara granosa</name>
    <dbReference type="NCBI Taxonomy" id="220873"/>
    <lineage>
        <taxon>Eukaryota</taxon>
        <taxon>Metazoa</taxon>
        <taxon>Spiralia</taxon>
        <taxon>Lophotrochozoa</taxon>
        <taxon>Mollusca</taxon>
        <taxon>Bivalvia</taxon>
        <taxon>Autobranchia</taxon>
        <taxon>Pteriomorphia</taxon>
        <taxon>Arcoida</taxon>
        <taxon>Arcoidea</taxon>
        <taxon>Arcidae</taxon>
        <taxon>Tegillarca</taxon>
    </lineage>
</organism>
<dbReference type="InterPro" id="IPR006869">
    <property type="entry name" value="DUF547"/>
</dbReference>
<name>A0ABQ9E7Y0_TEGGR</name>
<sequence length="253" mass="29349">MMAAEVKVRVFNTDSTSKEQIKSALDLSKKLQKCMLKLKGKYMDGQGVDYEKLRSNIYNALTIHGLAEQKELPSSILDIQQFWKTTAYNIGGHVFCCDDIEHGILRGNRGHPASRVPPFKEKDPRLKYICKSLDPRIHFALVCGAVSCPVINVYTAENIDTALDSATRNFCKQEVSMFTEVDEIWMSKIFDWYNEDFGRNDVEVIKWTIPFLEKKIQDRAWVLIFKIENLGRVQVKYNEYDWRLNRPVNLNEL</sequence>
<feature type="non-terminal residue" evidence="2">
    <location>
        <position position="253"/>
    </location>
</feature>
<evidence type="ECO:0000313" key="2">
    <source>
        <dbReference type="EMBL" id="KAJ8299605.1"/>
    </source>
</evidence>
<evidence type="ECO:0000313" key="3">
    <source>
        <dbReference type="Proteomes" id="UP001217089"/>
    </source>
</evidence>
<keyword evidence="3" id="KW-1185">Reference proteome</keyword>
<evidence type="ECO:0000259" key="1">
    <source>
        <dbReference type="Pfam" id="PF04784"/>
    </source>
</evidence>
<proteinExistence type="predicted"/>
<dbReference type="Pfam" id="PF04784">
    <property type="entry name" value="DUF547"/>
    <property type="match status" value="1"/>
</dbReference>
<reference evidence="2 3" key="1">
    <citation type="submission" date="2022-12" db="EMBL/GenBank/DDBJ databases">
        <title>Chromosome-level genome of Tegillarca granosa.</title>
        <authorList>
            <person name="Kim J."/>
        </authorList>
    </citation>
    <scope>NUCLEOTIDE SEQUENCE [LARGE SCALE GENOMIC DNA]</scope>
    <source>
        <strain evidence="2">Teg-2019</strain>
        <tissue evidence="2">Adductor muscle</tissue>
    </source>
</reference>
<gene>
    <name evidence="2" type="ORF">KUTeg_023665</name>
</gene>
<feature type="domain" description="DUF547" evidence="1">
    <location>
        <begin position="56"/>
        <end position="170"/>
    </location>
</feature>
<dbReference type="PANTHER" id="PTHR46361:SF3">
    <property type="entry name" value="ELECTRON CARRIER_ PROTEIN DISULFIDE OXIDOREDUCTASE"/>
    <property type="match status" value="1"/>
</dbReference>
<dbReference type="EMBL" id="JARBDR010000921">
    <property type="protein sequence ID" value="KAJ8299605.1"/>
    <property type="molecule type" value="Genomic_DNA"/>
</dbReference>
<dbReference type="PANTHER" id="PTHR46361">
    <property type="entry name" value="ELECTRON CARRIER/ PROTEIN DISULFIDE OXIDOREDUCTASE"/>
    <property type="match status" value="1"/>
</dbReference>